<dbReference type="OMA" id="FIYICIG"/>
<dbReference type="Pfam" id="PF07885">
    <property type="entry name" value="Ion_trans_2"/>
    <property type="match status" value="1"/>
</dbReference>
<evidence type="ECO:0000259" key="8">
    <source>
        <dbReference type="Pfam" id="PF07885"/>
    </source>
</evidence>
<dbReference type="PANTHER" id="PTHR11003:SF257">
    <property type="entry name" value="POTASSIUM CHANNEL DOMAIN-CONTAINING PROTEIN"/>
    <property type="match status" value="1"/>
</dbReference>
<dbReference type="eggNOG" id="KOG1418">
    <property type="taxonomic scope" value="Eukaryota"/>
</dbReference>
<keyword evidence="6" id="KW-0472">Membrane</keyword>
<dbReference type="GO" id="GO:0015271">
    <property type="term" value="F:outward rectifier potassium channel activity"/>
    <property type="evidence" value="ECO:0007669"/>
    <property type="project" value="TreeGrafter"/>
</dbReference>
<sequence>MRKKREKRELEEQLAGVRGSEPFYVRSCSSYTTATSSSLLPSSDKVSCRTAEPDSISAESSLGGDSQSSHGLAPLLLCVIVMVLYIGAGGVFLTTLEPSTSLFESCYFCFMLLSTIGLGDQALFTNLSSSELTRHTDVTIWFTSSYIIIGLALTSMCFNVVHEEIVSRLAEAPTLRPSTRTKGDSLASLKALTPKPVQLTDLS</sequence>
<protein>
    <submittedName>
        <fullName evidence="9">Ion_trans_2 domain-containing protein</fullName>
    </submittedName>
</protein>
<keyword evidence="10" id="KW-1185">Reference proteome</keyword>
<dbReference type="Proteomes" id="UP000015103">
    <property type="component" value="Unassembled WGS sequence"/>
</dbReference>
<dbReference type="GO" id="GO:0030322">
    <property type="term" value="P:stabilization of membrane potential"/>
    <property type="evidence" value="ECO:0007669"/>
    <property type="project" value="TreeGrafter"/>
</dbReference>
<dbReference type="SUPFAM" id="SSF81324">
    <property type="entry name" value="Voltage-gated potassium channels"/>
    <property type="match status" value="1"/>
</dbReference>
<evidence type="ECO:0000256" key="3">
    <source>
        <dbReference type="ARBA" id="ARBA00022692"/>
    </source>
</evidence>
<dbReference type="InterPro" id="IPR003280">
    <property type="entry name" value="2pore_dom_K_chnl"/>
</dbReference>
<dbReference type="InParanoid" id="T1HC01"/>
<evidence type="ECO:0000313" key="9">
    <source>
        <dbReference type="EnsemblMetazoa" id="RPRC001563-PA"/>
    </source>
</evidence>
<dbReference type="STRING" id="13249.T1HC01"/>
<dbReference type="VEuPathDB" id="VectorBase:RPRC001563"/>
<evidence type="ECO:0000313" key="10">
    <source>
        <dbReference type="Proteomes" id="UP000015103"/>
    </source>
</evidence>
<organism evidence="9 10">
    <name type="scientific">Rhodnius prolixus</name>
    <name type="common">Triatomid bug</name>
    <dbReference type="NCBI Taxonomy" id="13249"/>
    <lineage>
        <taxon>Eukaryota</taxon>
        <taxon>Metazoa</taxon>
        <taxon>Ecdysozoa</taxon>
        <taxon>Arthropoda</taxon>
        <taxon>Hexapoda</taxon>
        <taxon>Insecta</taxon>
        <taxon>Pterygota</taxon>
        <taxon>Neoptera</taxon>
        <taxon>Paraneoptera</taxon>
        <taxon>Hemiptera</taxon>
        <taxon>Heteroptera</taxon>
        <taxon>Panheteroptera</taxon>
        <taxon>Cimicomorpha</taxon>
        <taxon>Reduviidae</taxon>
        <taxon>Triatominae</taxon>
        <taxon>Rhodnius</taxon>
    </lineage>
</organism>
<comment type="subcellular location">
    <subcellularLocation>
        <location evidence="1">Membrane</location>
        <topology evidence="1">Multi-pass membrane protein</topology>
    </subcellularLocation>
</comment>
<dbReference type="EMBL" id="ACPB03009132">
    <property type="status" value="NOT_ANNOTATED_CDS"/>
    <property type="molecule type" value="Genomic_DNA"/>
</dbReference>
<keyword evidence="4" id="KW-1133">Transmembrane helix</keyword>
<evidence type="ECO:0000256" key="1">
    <source>
        <dbReference type="ARBA" id="ARBA00004141"/>
    </source>
</evidence>
<evidence type="ECO:0000256" key="2">
    <source>
        <dbReference type="ARBA" id="ARBA00022448"/>
    </source>
</evidence>
<dbReference type="AlphaFoldDB" id="T1HC01"/>
<dbReference type="Gene3D" id="1.10.287.70">
    <property type="match status" value="1"/>
</dbReference>
<proteinExistence type="predicted"/>
<keyword evidence="5" id="KW-0406">Ion transport</keyword>
<dbReference type="InterPro" id="IPR013099">
    <property type="entry name" value="K_chnl_dom"/>
</dbReference>
<dbReference type="GO" id="GO:0022841">
    <property type="term" value="F:potassium ion leak channel activity"/>
    <property type="evidence" value="ECO:0007669"/>
    <property type="project" value="TreeGrafter"/>
</dbReference>
<accession>T1HC01</accession>
<feature type="domain" description="Potassium channel" evidence="8">
    <location>
        <begin position="80"/>
        <end position="164"/>
    </location>
</feature>
<evidence type="ECO:0000256" key="6">
    <source>
        <dbReference type="ARBA" id="ARBA00023136"/>
    </source>
</evidence>
<keyword evidence="7" id="KW-0407">Ion channel</keyword>
<dbReference type="GO" id="GO:0005886">
    <property type="term" value="C:plasma membrane"/>
    <property type="evidence" value="ECO:0007669"/>
    <property type="project" value="TreeGrafter"/>
</dbReference>
<evidence type="ECO:0000256" key="4">
    <source>
        <dbReference type="ARBA" id="ARBA00022989"/>
    </source>
</evidence>
<evidence type="ECO:0000256" key="7">
    <source>
        <dbReference type="ARBA" id="ARBA00023303"/>
    </source>
</evidence>
<dbReference type="PANTHER" id="PTHR11003">
    <property type="entry name" value="POTASSIUM CHANNEL, SUBFAMILY K"/>
    <property type="match status" value="1"/>
</dbReference>
<dbReference type="HOGENOM" id="CLU_1350389_0_0_1"/>
<dbReference type="EnsemblMetazoa" id="RPRC001563-RA">
    <property type="protein sequence ID" value="RPRC001563-PA"/>
    <property type="gene ID" value="RPRC001563"/>
</dbReference>
<keyword evidence="2" id="KW-0813">Transport</keyword>
<name>T1HC01_RHOPR</name>
<keyword evidence="3" id="KW-0812">Transmembrane</keyword>
<evidence type="ECO:0000256" key="5">
    <source>
        <dbReference type="ARBA" id="ARBA00023065"/>
    </source>
</evidence>
<reference evidence="9" key="1">
    <citation type="submission" date="2015-05" db="UniProtKB">
        <authorList>
            <consortium name="EnsemblMetazoa"/>
        </authorList>
    </citation>
    <scope>IDENTIFICATION</scope>
</reference>